<dbReference type="PANTHER" id="PTHR39560:SF1">
    <property type="entry name" value="PROTEIN ADENYLYLTRANSFERASE FIC-RELATED"/>
    <property type="match status" value="1"/>
</dbReference>
<comment type="catalytic activity">
    <reaction evidence="7">
        <text>L-tyrosyl-[protein] + ATP = O-(5'-adenylyl)-L-tyrosyl-[protein] + diphosphate</text>
        <dbReference type="Rhea" id="RHEA:54288"/>
        <dbReference type="Rhea" id="RHEA-COMP:10136"/>
        <dbReference type="Rhea" id="RHEA-COMP:13846"/>
        <dbReference type="ChEBI" id="CHEBI:30616"/>
        <dbReference type="ChEBI" id="CHEBI:33019"/>
        <dbReference type="ChEBI" id="CHEBI:46858"/>
        <dbReference type="ChEBI" id="CHEBI:83624"/>
        <dbReference type="EC" id="2.7.7.108"/>
    </reaction>
</comment>
<evidence type="ECO:0000256" key="3">
    <source>
        <dbReference type="ARBA" id="ARBA00022741"/>
    </source>
</evidence>
<name>A0A1M7YNJ8_9FIRM</name>
<accession>A0A1M7YNJ8</accession>
<organism evidence="9 10">
    <name type="scientific">Anaerocolumna xylanovorans DSM 12503</name>
    <dbReference type="NCBI Taxonomy" id="1121345"/>
    <lineage>
        <taxon>Bacteria</taxon>
        <taxon>Bacillati</taxon>
        <taxon>Bacillota</taxon>
        <taxon>Clostridia</taxon>
        <taxon>Lachnospirales</taxon>
        <taxon>Lachnospiraceae</taxon>
        <taxon>Anaerocolumna</taxon>
    </lineage>
</organism>
<evidence type="ECO:0000259" key="8">
    <source>
        <dbReference type="PROSITE" id="PS51459"/>
    </source>
</evidence>
<evidence type="ECO:0000313" key="9">
    <source>
        <dbReference type="EMBL" id="SHO54212.1"/>
    </source>
</evidence>
<evidence type="ECO:0000256" key="2">
    <source>
        <dbReference type="ARBA" id="ARBA00022695"/>
    </source>
</evidence>
<dbReference type="AlphaFoldDB" id="A0A1M7YNJ8"/>
<dbReference type="Gene3D" id="1.10.3290.10">
    <property type="entry name" value="Fido-like domain"/>
    <property type="match status" value="1"/>
</dbReference>
<dbReference type="Pfam" id="PF02661">
    <property type="entry name" value="Fic"/>
    <property type="match status" value="1"/>
</dbReference>
<evidence type="ECO:0000313" key="10">
    <source>
        <dbReference type="Proteomes" id="UP000184612"/>
    </source>
</evidence>
<dbReference type="GO" id="GO:0051302">
    <property type="term" value="P:regulation of cell division"/>
    <property type="evidence" value="ECO:0007669"/>
    <property type="project" value="TreeGrafter"/>
</dbReference>
<dbReference type="InterPro" id="IPR003812">
    <property type="entry name" value="Fido"/>
</dbReference>
<evidence type="ECO:0000256" key="4">
    <source>
        <dbReference type="ARBA" id="ARBA00022840"/>
    </source>
</evidence>
<sequence>MKDEYYYEYEQDSFYCYPGTYVLKNKLNILDENELKTAEREITSLRTAQALTSRIEGNFDFKHLAKIHNFLFGDIYEWAGNIRTVNISKGNQFCLCQFIQSQMDEIFQKLKNENCLKDCKDKNGVAKRLAYYLGEINSIHPFREGNGRTQRMFIEHLAASLSYRLDFMKITSSEMLKASAQSFMLDYTLMEELMIRALSIDTDEL</sequence>
<keyword evidence="10" id="KW-1185">Reference proteome</keyword>
<reference evidence="9 10" key="1">
    <citation type="submission" date="2016-12" db="EMBL/GenBank/DDBJ databases">
        <authorList>
            <person name="Song W.-J."/>
            <person name="Kurnit D.M."/>
        </authorList>
    </citation>
    <scope>NUCLEOTIDE SEQUENCE [LARGE SCALE GENOMIC DNA]</scope>
    <source>
        <strain evidence="9 10">DSM 12503</strain>
    </source>
</reference>
<feature type="domain" description="Fido" evidence="8">
    <location>
        <begin position="59"/>
        <end position="199"/>
    </location>
</feature>
<comment type="catalytic activity">
    <reaction evidence="6">
        <text>L-threonyl-[protein] + ATP = 3-O-(5'-adenylyl)-L-threonyl-[protein] + diphosphate</text>
        <dbReference type="Rhea" id="RHEA:54292"/>
        <dbReference type="Rhea" id="RHEA-COMP:11060"/>
        <dbReference type="Rhea" id="RHEA-COMP:13847"/>
        <dbReference type="ChEBI" id="CHEBI:30013"/>
        <dbReference type="ChEBI" id="CHEBI:30616"/>
        <dbReference type="ChEBI" id="CHEBI:33019"/>
        <dbReference type="ChEBI" id="CHEBI:138113"/>
        <dbReference type="EC" id="2.7.7.108"/>
    </reaction>
</comment>
<gene>
    <name evidence="9" type="ORF">SAMN02745217_04669</name>
</gene>
<evidence type="ECO:0000256" key="7">
    <source>
        <dbReference type="ARBA" id="ARBA00048696"/>
    </source>
</evidence>
<dbReference type="EC" id="2.7.7.108" evidence="5"/>
<proteinExistence type="predicted"/>
<dbReference type="PROSITE" id="PS51459">
    <property type="entry name" value="FIDO"/>
    <property type="match status" value="1"/>
</dbReference>
<protein>
    <recommendedName>
        <fullName evidence="5">protein adenylyltransferase</fullName>
        <ecNumber evidence="5">2.7.7.108</ecNumber>
    </recommendedName>
</protein>
<dbReference type="STRING" id="1121345.SAMN02745217_04669"/>
<keyword evidence="4" id="KW-0067">ATP-binding</keyword>
<dbReference type="Proteomes" id="UP000184612">
    <property type="component" value="Unassembled WGS sequence"/>
</dbReference>
<dbReference type="EMBL" id="FRFD01000019">
    <property type="protein sequence ID" value="SHO54212.1"/>
    <property type="molecule type" value="Genomic_DNA"/>
</dbReference>
<keyword evidence="3" id="KW-0547">Nucleotide-binding</keyword>
<dbReference type="GO" id="GO:0005524">
    <property type="term" value="F:ATP binding"/>
    <property type="evidence" value="ECO:0007669"/>
    <property type="project" value="UniProtKB-KW"/>
</dbReference>
<dbReference type="SUPFAM" id="SSF140931">
    <property type="entry name" value="Fic-like"/>
    <property type="match status" value="1"/>
</dbReference>
<evidence type="ECO:0000256" key="5">
    <source>
        <dbReference type="ARBA" id="ARBA00034531"/>
    </source>
</evidence>
<dbReference type="InterPro" id="IPR036597">
    <property type="entry name" value="Fido-like_dom_sf"/>
</dbReference>
<evidence type="ECO:0000256" key="6">
    <source>
        <dbReference type="ARBA" id="ARBA00047939"/>
    </source>
</evidence>
<keyword evidence="2" id="KW-0548">Nucleotidyltransferase</keyword>
<keyword evidence="1" id="KW-0808">Transferase</keyword>
<dbReference type="OrthoDB" id="9813719at2"/>
<dbReference type="PANTHER" id="PTHR39560">
    <property type="entry name" value="PROTEIN ADENYLYLTRANSFERASE FIC-RELATED"/>
    <property type="match status" value="1"/>
</dbReference>
<dbReference type="GO" id="GO:0070733">
    <property type="term" value="F:AMPylase activity"/>
    <property type="evidence" value="ECO:0007669"/>
    <property type="project" value="UniProtKB-EC"/>
</dbReference>
<evidence type="ECO:0000256" key="1">
    <source>
        <dbReference type="ARBA" id="ARBA00022679"/>
    </source>
</evidence>
<dbReference type="RefSeq" id="WP_073591267.1">
    <property type="nucleotide sequence ID" value="NZ_FRFD01000019.1"/>
</dbReference>